<dbReference type="Pfam" id="PF02391">
    <property type="entry name" value="MoaE"/>
    <property type="match status" value="1"/>
</dbReference>
<dbReference type="Gene3D" id="3.90.1170.40">
    <property type="entry name" value="Molybdopterin biosynthesis MoaE subunit"/>
    <property type="match status" value="1"/>
</dbReference>
<reference evidence="2" key="1">
    <citation type="journal article" date="2019" name="Int. J. Syst. Evol. Microbiol.">
        <title>The Global Catalogue of Microorganisms (GCM) 10K type strain sequencing project: providing services to taxonomists for standard genome sequencing and annotation.</title>
        <authorList>
            <consortium name="The Broad Institute Genomics Platform"/>
            <consortium name="The Broad Institute Genome Sequencing Center for Infectious Disease"/>
            <person name="Wu L."/>
            <person name="Ma J."/>
        </authorList>
    </citation>
    <scope>NUCLEOTIDE SEQUENCE [LARGE SCALE GENOMIC DNA]</scope>
    <source>
        <strain evidence="2">JCM 17591</strain>
    </source>
</reference>
<dbReference type="CDD" id="cd00756">
    <property type="entry name" value="MoaE"/>
    <property type="match status" value="1"/>
</dbReference>
<evidence type="ECO:0000313" key="1">
    <source>
        <dbReference type="EMBL" id="GAA4181538.1"/>
    </source>
</evidence>
<name>A0ABP8ACA2_9MICO</name>
<organism evidence="1 2">
    <name type="scientific">Gryllotalpicola koreensis</name>
    <dbReference type="NCBI Taxonomy" id="993086"/>
    <lineage>
        <taxon>Bacteria</taxon>
        <taxon>Bacillati</taxon>
        <taxon>Actinomycetota</taxon>
        <taxon>Actinomycetes</taxon>
        <taxon>Micrococcales</taxon>
        <taxon>Microbacteriaceae</taxon>
        <taxon>Gryllotalpicola</taxon>
    </lineage>
</organism>
<keyword evidence="2" id="KW-1185">Reference proteome</keyword>
<accession>A0ABP8ACA2</accession>
<dbReference type="EMBL" id="BAABBW010000007">
    <property type="protein sequence ID" value="GAA4181538.1"/>
    <property type="molecule type" value="Genomic_DNA"/>
</dbReference>
<dbReference type="PANTHER" id="PTHR23404">
    <property type="entry name" value="MOLYBDOPTERIN SYNTHASE RELATED"/>
    <property type="match status" value="1"/>
</dbReference>
<dbReference type="InterPro" id="IPR036563">
    <property type="entry name" value="MoaE_sf"/>
</dbReference>
<gene>
    <name evidence="1" type="ORF">GCM10022287_36950</name>
</gene>
<protein>
    <submittedName>
        <fullName evidence="1">Molybdenum cofactor biosynthesis protein MoaE</fullName>
    </submittedName>
</protein>
<dbReference type="Proteomes" id="UP001501079">
    <property type="component" value="Unassembled WGS sequence"/>
</dbReference>
<dbReference type="InterPro" id="IPR003448">
    <property type="entry name" value="Mopterin_biosynth_MoaE"/>
</dbReference>
<sequence length="161" mass="17170">MRGISLGRVTESRTDDLDRLDLAAAPEVLAAISADPITIDGVEAFVRASVNGAVVSFAGVVRDHDGGRDVSALEYQAHPEAERFIAECCREVAASTGLRVAAVHRVGALEIGDTALVAAVAAPHRREAFAACTELVELIKQRVPIWKRQRFADGVSEWVGP</sequence>
<comment type="caution">
    <text evidence="1">The sequence shown here is derived from an EMBL/GenBank/DDBJ whole genome shotgun (WGS) entry which is preliminary data.</text>
</comment>
<proteinExistence type="predicted"/>
<dbReference type="SUPFAM" id="SSF54690">
    <property type="entry name" value="Molybdopterin synthase subunit MoaE"/>
    <property type="match status" value="1"/>
</dbReference>
<evidence type="ECO:0000313" key="2">
    <source>
        <dbReference type="Proteomes" id="UP001501079"/>
    </source>
</evidence>